<protein>
    <recommendedName>
        <fullName evidence="4">DUF4328 domain-containing protein</fullName>
    </recommendedName>
</protein>
<evidence type="ECO:0000313" key="2">
    <source>
        <dbReference type="EMBL" id="MFB8772153.1"/>
    </source>
</evidence>
<proteinExistence type="predicted"/>
<organism evidence="2 3">
    <name type="scientific">Streptomyces broussonetiae</name>
    <dbReference type="NCBI Taxonomy" id="2686304"/>
    <lineage>
        <taxon>Bacteria</taxon>
        <taxon>Bacillati</taxon>
        <taxon>Actinomycetota</taxon>
        <taxon>Actinomycetes</taxon>
        <taxon>Kitasatosporales</taxon>
        <taxon>Streptomycetaceae</taxon>
        <taxon>Streptomyces</taxon>
    </lineage>
</organism>
<sequence>MSALDWLFWVTSCWAALYLNLLVDAPELLARAVHRYRHRSTR</sequence>
<evidence type="ECO:0008006" key="4">
    <source>
        <dbReference type="Google" id="ProtNLM"/>
    </source>
</evidence>
<keyword evidence="3" id="KW-1185">Reference proteome</keyword>
<name>A0ABV5E5N3_9ACTN</name>
<reference evidence="2 3" key="1">
    <citation type="submission" date="2024-01" db="EMBL/GenBank/DDBJ databases">
        <title>Genome mining of biosynthetic gene clusters to explore secondary metabolites of Streptomyces sp.</title>
        <authorList>
            <person name="Baig A."/>
            <person name="Ajitkumar Shintre N."/>
            <person name="Kumar H."/>
            <person name="Anbarasu A."/>
            <person name="Ramaiah S."/>
        </authorList>
    </citation>
    <scope>NUCLEOTIDE SEQUENCE [LARGE SCALE GENOMIC DNA]</scope>
    <source>
        <strain evidence="2 3">A57</strain>
    </source>
</reference>
<dbReference type="Proteomes" id="UP001585080">
    <property type="component" value="Unassembled WGS sequence"/>
</dbReference>
<comment type="caution">
    <text evidence="2">The sequence shown here is derived from an EMBL/GenBank/DDBJ whole genome shotgun (WGS) entry which is preliminary data.</text>
</comment>
<keyword evidence="1" id="KW-0472">Membrane</keyword>
<gene>
    <name evidence="2" type="ORF">VSS16_05310</name>
</gene>
<evidence type="ECO:0000256" key="1">
    <source>
        <dbReference type="SAM" id="Phobius"/>
    </source>
</evidence>
<keyword evidence="1" id="KW-0812">Transmembrane</keyword>
<keyword evidence="1" id="KW-1133">Transmembrane helix</keyword>
<dbReference type="EMBL" id="JAYMRP010000003">
    <property type="protein sequence ID" value="MFB8772153.1"/>
    <property type="molecule type" value="Genomic_DNA"/>
</dbReference>
<dbReference type="RefSeq" id="WP_376731134.1">
    <property type="nucleotide sequence ID" value="NZ_JAYMRP010000003.1"/>
</dbReference>
<feature type="transmembrane region" description="Helical" evidence="1">
    <location>
        <begin position="6"/>
        <end position="30"/>
    </location>
</feature>
<accession>A0ABV5E5N3</accession>
<evidence type="ECO:0000313" key="3">
    <source>
        <dbReference type="Proteomes" id="UP001585080"/>
    </source>
</evidence>